<feature type="domain" description="NUP160 helical" evidence="6">
    <location>
        <begin position="609"/>
        <end position="803"/>
    </location>
</feature>
<dbReference type="InterPro" id="IPR056536">
    <property type="entry name" value="TPR_NUP160_C"/>
</dbReference>
<dbReference type="Pfam" id="PF11715">
    <property type="entry name" value="Beta-prop_Nup120_160"/>
    <property type="match status" value="1"/>
</dbReference>
<evidence type="ECO:0000259" key="8">
    <source>
        <dbReference type="Pfam" id="PF23354"/>
    </source>
</evidence>
<evidence type="ECO:0000256" key="3">
    <source>
        <dbReference type="ARBA" id="ARBA00023242"/>
    </source>
</evidence>
<gene>
    <name evidence="9" type="ORF">KVV02_002459</name>
</gene>
<dbReference type="EMBL" id="JAIFTL010000302">
    <property type="protein sequence ID" value="KAG9320326.1"/>
    <property type="molecule type" value="Genomic_DNA"/>
</dbReference>
<dbReference type="InterPro" id="IPR056535">
    <property type="entry name" value="TPR_NUP160_M"/>
</dbReference>
<dbReference type="InterPro" id="IPR059141">
    <property type="entry name" value="Beta-prop_Nup120_160"/>
</dbReference>
<comment type="subcellular location">
    <subcellularLocation>
        <location evidence="1">Nucleus</location>
    </subcellularLocation>
</comment>
<dbReference type="InterPro" id="IPR056547">
    <property type="entry name" value="NUP160_helical"/>
</dbReference>
<dbReference type="PANTHER" id="PTHR21286">
    <property type="entry name" value="NUCLEAR PORE COMPLEX PROTEIN NUP160"/>
    <property type="match status" value="1"/>
</dbReference>
<dbReference type="GO" id="GO:0017056">
    <property type="term" value="F:structural constituent of nuclear pore"/>
    <property type="evidence" value="ECO:0007669"/>
    <property type="project" value="TreeGrafter"/>
</dbReference>
<feature type="domain" description="NUP160 middle TPR" evidence="8">
    <location>
        <begin position="897"/>
        <end position="1143"/>
    </location>
</feature>
<dbReference type="PANTHER" id="PTHR21286:SF0">
    <property type="entry name" value="NUCLEAR PORE COMPLEX PROTEIN NUP160"/>
    <property type="match status" value="1"/>
</dbReference>
<evidence type="ECO:0000313" key="9">
    <source>
        <dbReference type="EMBL" id="KAG9320326.1"/>
    </source>
</evidence>
<evidence type="ECO:0000256" key="2">
    <source>
        <dbReference type="ARBA" id="ARBA00022448"/>
    </source>
</evidence>
<dbReference type="Pfam" id="PF23354">
    <property type="entry name" value="TPR_NUP160_120_M"/>
    <property type="match status" value="1"/>
</dbReference>
<dbReference type="Pfam" id="PF23345">
    <property type="entry name" value="NUP160_helical"/>
    <property type="match status" value="1"/>
</dbReference>
<dbReference type="InterPro" id="IPR021717">
    <property type="entry name" value="Nucleoporin_Nup160"/>
</dbReference>
<sequence>MAPIAPMWWFKEVPVQLETFVDLQYTAKHVVPHPRTPQTQQLRARTFENQGGVFAFPNQYAKSVVWRTTNNATCLELTSLSGKENTATRQISFQFSAPILPGLHLAPLTQHGGIAISLLTADSVLYRLRVSALSHFLTSDLPEGYVSSAQINWTATPGSEPLSFKYLGDRQAAVTLTDGSLFLVKTALLAEDANRHEHAEVRVSNLHDDSVMMSRTQHVSTIQKLYSRFQTTFDYNLPIGMSIPEQNMSMDVMALETYTTHEDTLLFALYQDRTIRVWSTGRRQCIQTLRTPASLNDAGYVQETIDSSLRAHLGIIFSPLMPWVIRLLVYIPTETDAQLSIYTARIDTTEDVEFFPGSVSTMRPVSTSGPGASTTNLVSMEVCPSMNQSGYTVWGLWENDARISAKYLHIDDPVVEREHFHDFAQRDLLQNRWWSVAMQAPPRGFIQTMSSVDDYTEDTPRFFADYVFASGRFSDRTIMQALRNVFKDSTFALDAELPRRVTDALSVKTPDDASVEEKEQAIEDEILGWTMFISTCAKIDHEANAPLSLSIAADTGYMVIVKQNSLSFLTACDDSEILYHTFQDGQFEVGQLIATPPSQLRSTYPQMQDLPLRQDIAKVFKAMDYLTRSISNRVSKTLEGTIAHLTLTKGPRNFVEALTREHLPRYISKSDMNRARNLAASCSTQSRVFDYLVKQLLQNADSSASGLTSKRAILPYEALVAASVQQLATNRYAISQNLLILIAVIFSGPLSTRGWIQDETHFISDAMRVTQSLLVLKWISSQVVSPSSSATSALEQQLLQMHVQEKGASTGEPVAYRHSLTGSLLKSLDAETGKYGAVEFPIYLAIPRAVSKLLYQLGVLNCGVDGEGKYYAGLAQRLSGLGEMTLLSTFLEFVPVSTSLSYYRGKVLLSQGKPVEALEQFLAVIACFGNDVRNVEQELDIMQLDYVTRVNRGHARLEDYYNHVIGLLSEKSAHAQVITVARLALSDLLGNNKVPVTEAQTRSLLSSIYGSALTIRSYDLAYNAMMQVTSESFRKQYLRLFVSTLCRNGDGGKLSLFPFTGLVDEVERMLLLKAESQHVLSKPDPYKTLYAFYCYRGDYRNAASIMYQYAIRLTDATDQTESVLALLSEAGNSYLAAINALHLSGPQSTWITIPDKGANAEEPAKRRKLSLITHRHASGMSGVPCKVEVVQLSDMKKEYALTMAKLRLVKEIPAQIADGTVIMREREAQILLVRQGHYDDATSLALLYDLDLDVVFDLLVDRYLAALSIEQEALLGKDGLQKHNSAFEDRKKSSVALLTLQTYLDRHDSTSTTFRYRLGVIERILMRNADFAIQPWLTQHYLTHNPEDLIRVYLKFGALKAAAKFSSVVIQAALKKEELISRHSNARWLPYTLLDEIFESLEAQIQEAEEDRFRKNGSRRTNSKQHQQPSQDKVLRELQDIKGQLEEDVRLYLENAERESVFSTKEHQWGQNV</sequence>
<comment type="caution">
    <text evidence="9">The sequence shown here is derived from an EMBL/GenBank/DDBJ whole genome shotgun (WGS) entry which is preliminary data.</text>
</comment>
<accession>A0A9P8A022</accession>
<keyword evidence="3" id="KW-0539">Nucleus</keyword>
<feature type="domain" description="NUP160 C-terminal TPR" evidence="7">
    <location>
        <begin position="1192"/>
        <end position="1411"/>
    </location>
</feature>
<dbReference type="GO" id="GO:0005643">
    <property type="term" value="C:nuclear pore"/>
    <property type="evidence" value="ECO:0007669"/>
    <property type="project" value="TreeGrafter"/>
</dbReference>
<proteinExistence type="predicted"/>
<dbReference type="Proteomes" id="UP000717515">
    <property type="component" value="Unassembled WGS sequence"/>
</dbReference>
<evidence type="ECO:0000259" key="7">
    <source>
        <dbReference type="Pfam" id="PF23347"/>
    </source>
</evidence>
<evidence type="ECO:0000259" key="6">
    <source>
        <dbReference type="Pfam" id="PF23345"/>
    </source>
</evidence>
<evidence type="ECO:0000313" key="10">
    <source>
        <dbReference type="Proteomes" id="UP000717515"/>
    </source>
</evidence>
<evidence type="ECO:0000256" key="1">
    <source>
        <dbReference type="ARBA" id="ARBA00004123"/>
    </source>
</evidence>
<protein>
    <submittedName>
        <fullName evidence="9">Uncharacterized protein</fullName>
    </submittedName>
</protein>
<organism evidence="9 10">
    <name type="scientific">Mortierella alpina</name>
    <name type="common">Oleaginous fungus</name>
    <name type="synonym">Mortierella renispora</name>
    <dbReference type="NCBI Taxonomy" id="64518"/>
    <lineage>
        <taxon>Eukaryota</taxon>
        <taxon>Fungi</taxon>
        <taxon>Fungi incertae sedis</taxon>
        <taxon>Mucoromycota</taxon>
        <taxon>Mortierellomycotina</taxon>
        <taxon>Mortierellomycetes</taxon>
        <taxon>Mortierellales</taxon>
        <taxon>Mortierellaceae</taxon>
        <taxon>Mortierella</taxon>
    </lineage>
</organism>
<reference evidence="9" key="1">
    <citation type="submission" date="2021-07" db="EMBL/GenBank/DDBJ databases">
        <title>Draft genome of Mortierella alpina, strain LL118, isolated from an aspen leaf litter sample.</title>
        <authorList>
            <person name="Yang S."/>
            <person name="Vinatzer B.A."/>
        </authorList>
    </citation>
    <scope>NUCLEOTIDE SEQUENCE</scope>
    <source>
        <strain evidence="9">LL118</strain>
    </source>
</reference>
<evidence type="ECO:0000256" key="4">
    <source>
        <dbReference type="SAM" id="MobiDB-lite"/>
    </source>
</evidence>
<name>A0A9P8A022_MORAP</name>
<keyword evidence="2" id="KW-0813">Transport</keyword>
<feature type="domain" description="Nucleoporin Nup120/160 beta-propeller" evidence="5">
    <location>
        <begin position="63"/>
        <end position="576"/>
    </location>
</feature>
<feature type="region of interest" description="Disordered" evidence="4">
    <location>
        <begin position="1409"/>
        <end position="1433"/>
    </location>
</feature>
<evidence type="ECO:0000259" key="5">
    <source>
        <dbReference type="Pfam" id="PF11715"/>
    </source>
</evidence>
<dbReference type="Pfam" id="PF23347">
    <property type="entry name" value="TPR_Nup160_C"/>
    <property type="match status" value="1"/>
</dbReference>